<gene>
    <name evidence="9" type="ordered locus">Shel_06180</name>
</gene>
<dbReference type="KEGG" id="shi:Shel_06180"/>
<keyword evidence="7" id="KW-0812">Transmembrane</keyword>
<dbReference type="PROSITE" id="PS00198">
    <property type="entry name" value="4FE4S_FER_1"/>
    <property type="match status" value="1"/>
</dbReference>
<dbReference type="Pfam" id="PF12801">
    <property type="entry name" value="Fer4_5"/>
    <property type="match status" value="2"/>
</dbReference>
<dbReference type="GO" id="GO:0005886">
    <property type="term" value="C:plasma membrane"/>
    <property type="evidence" value="ECO:0007669"/>
    <property type="project" value="TreeGrafter"/>
</dbReference>
<keyword evidence="7" id="KW-1133">Transmembrane helix</keyword>
<dbReference type="InterPro" id="IPR017900">
    <property type="entry name" value="4Fe4S_Fe_S_CS"/>
</dbReference>
<sequence length="299" mass="32301">MKKMKTSTLRGLVVLAVTLVIAVGYFTHMGIGNLSGFGFDVFSVLCPLGYLESLLASRTFVPRALISFVGVCVLVLLLGRVFCAWICPMPQLQRFIPGFKAKQKAQAAAEAHAARADLASDPSAKPNRFKLDSRFGVLVGALASAAIFGFPVFCLVCPVGLTFATVYLVMRLFAFGEVTWTVIAVPLVLLVEVVFFRTWCSKFCPLGALMSLLSAGNRTLRPTIDDKACLHASKGVKCFACSKACPQHIDIRRPDISEAALSDCTKCRECADHCPAHAITFPILPQSQGTVEAKAEVKH</sequence>
<dbReference type="AlphaFoldDB" id="C7N3T6"/>
<evidence type="ECO:0000259" key="8">
    <source>
        <dbReference type="PROSITE" id="PS51379"/>
    </source>
</evidence>
<dbReference type="PANTHER" id="PTHR30176">
    <property type="entry name" value="FERREDOXIN-TYPE PROTEIN NAPH"/>
    <property type="match status" value="1"/>
</dbReference>
<dbReference type="Pfam" id="PF00037">
    <property type="entry name" value="Fer4"/>
    <property type="match status" value="1"/>
</dbReference>
<keyword evidence="5" id="KW-0408">Iron</keyword>
<feature type="domain" description="4Fe-4S ferredoxin-type" evidence="8">
    <location>
        <begin position="252"/>
        <end position="284"/>
    </location>
</feature>
<keyword evidence="3" id="KW-0479">Metal-binding</keyword>
<dbReference type="InterPro" id="IPR017896">
    <property type="entry name" value="4Fe4S_Fe-S-bd"/>
</dbReference>
<evidence type="ECO:0000256" key="1">
    <source>
        <dbReference type="ARBA" id="ARBA00022448"/>
    </source>
</evidence>
<evidence type="ECO:0000256" key="6">
    <source>
        <dbReference type="ARBA" id="ARBA00023014"/>
    </source>
</evidence>
<feature type="transmembrane region" description="Helical" evidence="7">
    <location>
        <begin position="12"/>
        <end position="31"/>
    </location>
</feature>
<keyword evidence="4" id="KW-0249">Electron transport</keyword>
<accession>C7N3T6</accession>
<keyword evidence="2" id="KW-0004">4Fe-4S</keyword>
<reference evidence="9 10" key="1">
    <citation type="journal article" date="2009" name="Stand. Genomic Sci.">
        <title>Complete genome sequence of Slackia heliotrinireducens type strain (RHS 1).</title>
        <authorList>
            <person name="Pukall R."/>
            <person name="Lapidus A."/>
            <person name="Nolan M."/>
            <person name="Copeland A."/>
            <person name="Glavina Del Rio T."/>
            <person name="Lucas S."/>
            <person name="Chen F."/>
            <person name="Tice H."/>
            <person name="Cheng J.F."/>
            <person name="Chertkov O."/>
            <person name="Bruce D."/>
            <person name="Goodwin L."/>
            <person name="Kuske C."/>
            <person name="Brettin T."/>
            <person name="Detter J.C."/>
            <person name="Han C."/>
            <person name="Pitluck S."/>
            <person name="Pati A."/>
            <person name="Mavrommatis K."/>
            <person name="Ivanova N."/>
            <person name="Ovchinnikova G."/>
            <person name="Chen A."/>
            <person name="Palaniappan K."/>
            <person name="Schneider S."/>
            <person name="Rohde M."/>
            <person name="Chain P."/>
            <person name="D'haeseleer P."/>
            <person name="Goker M."/>
            <person name="Bristow J."/>
            <person name="Eisen J.A."/>
            <person name="Markowitz V."/>
            <person name="Kyrpides N.C."/>
            <person name="Klenk H.P."/>
            <person name="Hugenholtz P."/>
        </authorList>
    </citation>
    <scope>NUCLEOTIDE SEQUENCE [LARGE SCALE GENOMIC DNA]</scope>
    <source>
        <strain evidence="10">ATCC 29202 / DSM 20476 / NCTC 11029 / RHS 1</strain>
    </source>
</reference>
<feature type="transmembrane region" description="Helical" evidence="7">
    <location>
        <begin position="135"/>
        <end position="168"/>
    </location>
</feature>
<keyword evidence="1" id="KW-0813">Transport</keyword>
<dbReference type="SUPFAM" id="SSF54862">
    <property type="entry name" value="4Fe-4S ferredoxins"/>
    <property type="match status" value="1"/>
</dbReference>
<dbReference type="HOGENOM" id="CLU_066585_0_0_11"/>
<evidence type="ECO:0000256" key="7">
    <source>
        <dbReference type="SAM" id="Phobius"/>
    </source>
</evidence>
<dbReference type="GO" id="GO:0046872">
    <property type="term" value="F:metal ion binding"/>
    <property type="evidence" value="ECO:0007669"/>
    <property type="project" value="UniProtKB-KW"/>
</dbReference>
<dbReference type="GO" id="GO:0051539">
    <property type="term" value="F:4 iron, 4 sulfur cluster binding"/>
    <property type="evidence" value="ECO:0007669"/>
    <property type="project" value="UniProtKB-KW"/>
</dbReference>
<evidence type="ECO:0000256" key="4">
    <source>
        <dbReference type="ARBA" id="ARBA00022982"/>
    </source>
</evidence>
<protein>
    <submittedName>
        <fullName evidence="9">Polyferredoxin</fullName>
    </submittedName>
</protein>
<dbReference type="Proteomes" id="UP000002026">
    <property type="component" value="Chromosome"/>
</dbReference>
<evidence type="ECO:0000313" key="10">
    <source>
        <dbReference type="Proteomes" id="UP000002026"/>
    </source>
</evidence>
<keyword evidence="10" id="KW-1185">Reference proteome</keyword>
<dbReference type="InterPro" id="IPR051684">
    <property type="entry name" value="Electron_Trans/Redox"/>
</dbReference>
<keyword evidence="6" id="KW-0411">Iron-sulfur</keyword>
<evidence type="ECO:0000313" key="9">
    <source>
        <dbReference type="EMBL" id="ACV21677.1"/>
    </source>
</evidence>
<evidence type="ECO:0000256" key="2">
    <source>
        <dbReference type="ARBA" id="ARBA00022485"/>
    </source>
</evidence>
<feature type="transmembrane region" description="Helical" evidence="7">
    <location>
        <begin position="64"/>
        <end position="87"/>
    </location>
</feature>
<dbReference type="PROSITE" id="PS51379">
    <property type="entry name" value="4FE4S_FER_2"/>
    <property type="match status" value="1"/>
</dbReference>
<dbReference type="EMBL" id="CP001684">
    <property type="protein sequence ID" value="ACV21677.1"/>
    <property type="molecule type" value="Genomic_DNA"/>
</dbReference>
<evidence type="ECO:0000256" key="3">
    <source>
        <dbReference type="ARBA" id="ARBA00022723"/>
    </source>
</evidence>
<evidence type="ECO:0000256" key="5">
    <source>
        <dbReference type="ARBA" id="ARBA00023004"/>
    </source>
</evidence>
<dbReference type="STRING" id="471855.Shel_06180"/>
<keyword evidence="7" id="KW-0472">Membrane</keyword>
<feature type="transmembrane region" description="Helical" evidence="7">
    <location>
        <begin position="180"/>
        <end position="200"/>
    </location>
</feature>
<organism evidence="9 10">
    <name type="scientific">Slackia heliotrinireducens (strain ATCC 29202 / DSM 20476 / NCTC 11029 / RHS 1)</name>
    <name type="common">Peptococcus heliotrinreducens</name>
    <dbReference type="NCBI Taxonomy" id="471855"/>
    <lineage>
        <taxon>Bacteria</taxon>
        <taxon>Bacillati</taxon>
        <taxon>Actinomycetota</taxon>
        <taxon>Coriobacteriia</taxon>
        <taxon>Eggerthellales</taxon>
        <taxon>Eggerthellaceae</taxon>
        <taxon>Slackia</taxon>
    </lineage>
</organism>
<proteinExistence type="predicted"/>
<dbReference type="RefSeq" id="WP_012797782.1">
    <property type="nucleotide sequence ID" value="NC_013165.1"/>
</dbReference>
<name>C7N3T6_SLAHD</name>
<dbReference type="eggNOG" id="COG0348">
    <property type="taxonomic scope" value="Bacteria"/>
</dbReference>
<dbReference type="PANTHER" id="PTHR30176:SF3">
    <property type="entry name" value="FERREDOXIN-TYPE PROTEIN NAPH"/>
    <property type="match status" value="1"/>
</dbReference>